<organism evidence="1">
    <name type="scientific">Rhizophora mucronata</name>
    <name type="common">Asiatic mangrove</name>
    <dbReference type="NCBI Taxonomy" id="61149"/>
    <lineage>
        <taxon>Eukaryota</taxon>
        <taxon>Viridiplantae</taxon>
        <taxon>Streptophyta</taxon>
        <taxon>Embryophyta</taxon>
        <taxon>Tracheophyta</taxon>
        <taxon>Spermatophyta</taxon>
        <taxon>Magnoliopsida</taxon>
        <taxon>eudicotyledons</taxon>
        <taxon>Gunneridae</taxon>
        <taxon>Pentapetalae</taxon>
        <taxon>rosids</taxon>
        <taxon>fabids</taxon>
        <taxon>Malpighiales</taxon>
        <taxon>Rhizophoraceae</taxon>
        <taxon>Rhizophora</taxon>
    </lineage>
</organism>
<sequence length="54" mass="6672">MALIPPTEYYVPYQQNYWSFNNVVHFYHLMYISMNHDIPMQTNVWKNIIHKLVQ</sequence>
<proteinExistence type="predicted"/>
<dbReference type="AlphaFoldDB" id="A0A2P2PMF0"/>
<evidence type="ECO:0000313" key="1">
    <source>
        <dbReference type="EMBL" id="MBX55904.1"/>
    </source>
</evidence>
<name>A0A2P2PMF0_RHIMU</name>
<reference evidence="1" key="1">
    <citation type="submission" date="2018-02" db="EMBL/GenBank/DDBJ databases">
        <title>Rhizophora mucronata_Transcriptome.</title>
        <authorList>
            <person name="Meera S.P."/>
            <person name="Sreeshan A."/>
            <person name="Augustine A."/>
        </authorList>
    </citation>
    <scope>NUCLEOTIDE SEQUENCE</scope>
    <source>
        <tissue evidence="1">Leaf</tissue>
    </source>
</reference>
<protein>
    <submittedName>
        <fullName evidence="1">Uncharacterized protein</fullName>
    </submittedName>
</protein>
<accession>A0A2P2PMF0</accession>
<dbReference type="EMBL" id="GGEC01075420">
    <property type="protein sequence ID" value="MBX55904.1"/>
    <property type="molecule type" value="Transcribed_RNA"/>
</dbReference>